<keyword evidence="12" id="KW-0472">Membrane</keyword>
<evidence type="ECO:0000256" key="9">
    <source>
        <dbReference type="ARBA" id="ARBA00022786"/>
    </source>
</evidence>
<evidence type="ECO:0000256" key="15">
    <source>
        <dbReference type="ARBA" id="ARBA00046971"/>
    </source>
</evidence>
<evidence type="ECO:0000256" key="6">
    <source>
        <dbReference type="ARBA" id="ARBA00022475"/>
    </source>
</evidence>
<keyword evidence="6" id="KW-1003">Cell membrane</keyword>
<dbReference type="GO" id="GO:0048167">
    <property type="term" value="P:regulation of synaptic plasticity"/>
    <property type="evidence" value="ECO:0007669"/>
    <property type="project" value="TreeGrafter"/>
</dbReference>
<comment type="similarity">
    <text evidence="5">Belongs to the junctophilin family.</text>
</comment>
<dbReference type="InterPro" id="IPR019956">
    <property type="entry name" value="Ubiquitin_dom"/>
</dbReference>
<evidence type="ECO:0000313" key="18">
    <source>
        <dbReference type="Proteomes" id="UP000886611"/>
    </source>
</evidence>
<dbReference type="Pfam" id="PF00240">
    <property type="entry name" value="ubiquitin"/>
    <property type="match status" value="1"/>
</dbReference>
<evidence type="ECO:0000256" key="12">
    <source>
        <dbReference type="ARBA" id="ARBA00023136"/>
    </source>
</evidence>
<keyword evidence="18" id="KW-1185">Reference proteome</keyword>
<dbReference type="Pfam" id="PF02493">
    <property type="entry name" value="MORN"/>
    <property type="match status" value="6"/>
</dbReference>
<dbReference type="InterPro" id="IPR017191">
    <property type="entry name" value="Junctophilin"/>
</dbReference>
<reference evidence="17 18" key="1">
    <citation type="journal article" date="2021" name="Cell">
        <title>Tracing the genetic footprints of vertebrate landing in non-teleost ray-finned fishes.</title>
        <authorList>
            <person name="Bi X."/>
            <person name="Wang K."/>
            <person name="Yang L."/>
            <person name="Pan H."/>
            <person name="Jiang H."/>
            <person name="Wei Q."/>
            <person name="Fang M."/>
            <person name="Yu H."/>
            <person name="Zhu C."/>
            <person name="Cai Y."/>
            <person name="He Y."/>
            <person name="Gan X."/>
            <person name="Zeng H."/>
            <person name="Yu D."/>
            <person name="Zhu Y."/>
            <person name="Jiang H."/>
            <person name="Qiu Q."/>
            <person name="Yang H."/>
            <person name="Zhang Y.E."/>
            <person name="Wang W."/>
            <person name="Zhu M."/>
            <person name="He S."/>
            <person name="Zhang G."/>
        </authorList>
    </citation>
    <scope>NUCLEOTIDE SEQUENCE [LARGE SCALE GENOMIC DNA]</scope>
    <source>
        <strain evidence="17">Bchr_013</strain>
    </source>
</reference>
<evidence type="ECO:0000256" key="14">
    <source>
        <dbReference type="ARBA" id="ARBA00045599"/>
    </source>
</evidence>
<dbReference type="GO" id="GO:0005789">
    <property type="term" value="C:endoplasmic reticulum membrane"/>
    <property type="evidence" value="ECO:0007669"/>
    <property type="project" value="UniProtKB-SubCell"/>
</dbReference>
<evidence type="ECO:0000256" key="16">
    <source>
        <dbReference type="ARBA" id="ARBA00049766"/>
    </source>
</evidence>
<dbReference type="InterPro" id="IPR019954">
    <property type="entry name" value="Ubiquitin_CS"/>
</dbReference>
<evidence type="ECO:0000256" key="8">
    <source>
        <dbReference type="ARBA" id="ARBA00022737"/>
    </source>
</evidence>
<keyword evidence="7" id="KW-0812">Transmembrane</keyword>
<dbReference type="InterPro" id="IPR003409">
    <property type="entry name" value="MORN"/>
</dbReference>
<evidence type="ECO:0000256" key="11">
    <source>
        <dbReference type="ARBA" id="ARBA00022989"/>
    </source>
</evidence>
<gene>
    <name evidence="17" type="primary">Jph4</name>
    <name evidence="17" type="ORF">GTO96_0000298</name>
</gene>
<dbReference type="PROSITE" id="PS00299">
    <property type="entry name" value="UBIQUITIN_1"/>
    <property type="match status" value="1"/>
</dbReference>
<sequence>MCTGGGVFEFDDGGSYLGSWEGGKAHGFGVCRGPGGQVEFAGEWSLGFETLGVYTVKSKSGQTTYLGYWAQGRRHGLGGEKREVLSLPPRWSYLGEWNQGWRGPLGVRETISGAKYEGTWSQTGQQHGCGCETYNDGGTYRGQWENGKRHGYGVRQSAPYCKAALLCSPRRSSMNSLRSGAGGGPVSEPLDHTSQTVKVTENNIPPCLAGVQFRLDSKLHTFRWMNNIHNVPGNADSLPTCGLRAGFVLTQQLANIPTVVSAQDQRRYFSAKGRSLSAAAAMSRMNNVSHSMTKYNFLLRRSSLLSGLRLRRCESRGSLSSKRTSVRSQDVGPSTGSSLATGLSEAESETLSGNYQHGAPYLVTDGSLTEVYAGEWKLDKRTGYGQSKRSDGLSYEGEWLGNRRHGYGRTVFPDGSHEEGKYRTNELVDCRKFHSLIPLLRNKLREKVERAVTEGRRAALIARQKEELAMIRAAHARVKADEALAAVEKALEASHLARTVASQLAPLLNDSDWDENSYCTTVLPATDPQSIATPESSQLGSPARNPCENGDTIHCTTDFSVDGSASQPHSQTWNDSGTAWSDQWHQTQEENSVLRERMCDNERRLQDSSYLEAPFLLESEKEIWEEKDYPFEKEMQPAESFRECGWYKVSGETTVTHRQCISVKDRTLGTVTQDRGEWEDTDTSSYFFDCPEEIMLPMATQQSSHSIGTAAVTAFGAEQEPQATDSEGTILSILTLTGKEIEIDIEPTDKVERIKERVEEKEGIPPQQQRLIYSGKQMNDEKTAADYKIQGGSVLHLVLALRGGATAW</sequence>
<name>A0A8X7X689_POLSE</name>
<comment type="similarity">
    <text evidence="4">Belongs to the ubiquitin family.</text>
</comment>
<dbReference type="CDD" id="cd01806">
    <property type="entry name" value="Ubl_NEDD8"/>
    <property type="match status" value="1"/>
</dbReference>
<evidence type="ECO:0000256" key="2">
    <source>
        <dbReference type="ARBA" id="ARBA00004184"/>
    </source>
</evidence>
<evidence type="ECO:0000256" key="7">
    <source>
        <dbReference type="ARBA" id="ARBA00022692"/>
    </source>
</evidence>
<dbReference type="InterPro" id="IPR029071">
    <property type="entry name" value="Ubiquitin-like_domsf"/>
</dbReference>
<dbReference type="FunFam" id="2.20.110.10:FF:000001">
    <property type="entry name" value="Junctophilin"/>
    <property type="match status" value="1"/>
</dbReference>
<dbReference type="PROSITE" id="PS50053">
    <property type="entry name" value="UBIQUITIN_2"/>
    <property type="match status" value="1"/>
</dbReference>
<evidence type="ECO:0000313" key="17">
    <source>
        <dbReference type="EMBL" id="KAG2462156.1"/>
    </source>
</evidence>
<feature type="non-terminal residue" evidence="17">
    <location>
        <position position="1"/>
    </location>
</feature>
<dbReference type="Proteomes" id="UP000886611">
    <property type="component" value="Unassembled WGS sequence"/>
</dbReference>
<evidence type="ECO:0000256" key="13">
    <source>
        <dbReference type="ARBA" id="ARBA00029788"/>
    </source>
</evidence>
<dbReference type="Gene3D" id="2.20.110.10">
    <property type="entry name" value="Histone H3 K4-specific methyltransferase SET7/9 N-terminal domain"/>
    <property type="match status" value="1"/>
</dbReference>
<evidence type="ECO:0000256" key="10">
    <source>
        <dbReference type="ARBA" id="ARBA00022824"/>
    </source>
</evidence>
<organism evidence="17 18">
    <name type="scientific">Polypterus senegalus</name>
    <name type="common">Senegal bichir</name>
    <dbReference type="NCBI Taxonomy" id="55291"/>
    <lineage>
        <taxon>Eukaryota</taxon>
        <taxon>Metazoa</taxon>
        <taxon>Chordata</taxon>
        <taxon>Craniata</taxon>
        <taxon>Vertebrata</taxon>
        <taxon>Euteleostomi</taxon>
        <taxon>Actinopterygii</taxon>
        <taxon>Polypteriformes</taxon>
        <taxon>Polypteridae</taxon>
        <taxon>Polypterus</taxon>
    </lineage>
</organism>
<evidence type="ECO:0000256" key="5">
    <source>
        <dbReference type="ARBA" id="ARBA00008599"/>
    </source>
</evidence>
<dbReference type="SMART" id="SM00698">
    <property type="entry name" value="MORN"/>
    <property type="match status" value="6"/>
</dbReference>
<accession>A0A8X7X689</accession>
<dbReference type="AlphaFoldDB" id="A0A8X7X689"/>
<evidence type="ECO:0000256" key="4">
    <source>
        <dbReference type="ARBA" id="ARBA00008430"/>
    </source>
</evidence>
<feature type="non-terminal residue" evidence="17">
    <location>
        <position position="808"/>
    </location>
</feature>
<dbReference type="GO" id="GO:0030314">
    <property type="term" value="C:junctional membrane complex"/>
    <property type="evidence" value="ECO:0007669"/>
    <property type="project" value="InterPro"/>
</dbReference>
<dbReference type="PANTHER" id="PTHR23085:SF14">
    <property type="entry name" value="JUNCTOPHILIN-4"/>
    <property type="match status" value="1"/>
</dbReference>
<comment type="function">
    <text evidence="14">Ubiquitin-like protein which plays an important role in cell cycle control and embryogenesis via its conjugation to a limited number of cellular proteins, such as cullins or p53/TP53. Attachment of NEDD8 to cullins is critical for the recruitment of E2 to the cullin-RING-based E3 ubiquitin-protein ligase complex, thus facilitating polyubiquitination and proteasomal degradation of cyclins and other regulatory proteins. Attachment of NEDD8 to p53/TP53 inhibits p53/TP53 transcriptional activity. Covalent attachment to its substrates requires prior activation by the E1 complex UBE1C-APPBP1 and linkage to the E2 enzyme UBE2M.</text>
</comment>
<keyword evidence="10" id="KW-0256">Endoplasmic reticulum</keyword>
<evidence type="ECO:0000256" key="3">
    <source>
        <dbReference type="ARBA" id="ARBA00004236"/>
    </source>
</evidence>
<dbReference type="PANTHER" id="PTHR23085">
    <property type="entry name" value="GH28348P"/>
    <property type="match status" value="1"/>
</dbReference>
<dbReference type="GO" id="GO:0005886">
    <property type="term" value="C:plasma membrane"/>
    <property type="evidence" value="ECO:0007669"/>
    <property type="project" value="UniProtKB-SubCell"/>
</dbReference>
<comment type="subcellular location">
    <subcellularLocation>
        <location evidence="3">Cell membrane</location>
    </subcellularLocation>
    <subcellularLocation>
        <location evidence="2">Endomembrane system</location>
        <topology evidence="2">Peripheral membrane protein</topology>
    </subcellularLocation>
    <subcellularLocation>
        <location evidence="1">Endoplasmic reticulum membrane</location>
        <topology evidence="1">Single-pass type IV membrane protein</topology>
    </subcellularLocation>
</comment>
<proteinExistence type="inferred from homology"/>
<dbReference type="InterPro" id="IPR000626">
    <property type="entry name" value="Ubiquitin-like_dom"/>
</dbReference>
<dbReference type="SUPFAM" id="SSF54236">
    <property type="entry name" value="Ubiquitin-like"/>
    <property type="match status" value="1"/>
</dbReference>
<keyword evidence="8" id="KW-0677">Repeat</keyword>
<protein>
    <recommendedName>
        <fullName evidence="16">Ubiquitin-like protein NEDD8</fullName>
    </recommendedName>
    <alternativeName>
        <fullName evidence="13">Neddylin</fullName>
    </alternativeName>
</protein>
<dbReference type="FunFam" id="3.10.20.90:FF:000023">
    <property type="entry name" value="NEDD8 protein"/>
    <property type="match status" value="1"/>
</dbReference>
<dbReference type="InterPro" id="IPR038738">
    <property type="entry name" value="Nedd8-like"/>
</dbReference>
<keyword evidence="9" id="KW-0833">Ubl conjugation pathway</keyword>
<keyword evidence="11" id="KW-1133">Transmembrane helix</keyword>
<dbReference type="Gene3D" id="3.10.20.90">
    <property type="entry name" value="Phosphatidylinositol 3-kinase Catalytic Subunit, Chain A, domain 1"/>
    <property type="match status" value="1"/>
</dbReference>
<comment type="subunit">
    <text evidence="15">Interacts with AHR; interaction is direct. Interacts with NUB1; interaction is direct. Interacts with ESR1.</text>
</comment>
<comment type="caution">
    <text evidence="17">The sequence shown here is derived from an EMBL/GenBank/DDBJ whole genome shotgun (WGS) entry which is preliminary data.</text>
</comment>
<dbReference type="SMART" id="SM00213">
    <property type="entry name" value="UBQ"/>
    <property type="match status" value="1"/>
</dbReference>
<dbReference type="EMBL" id="JAATIS010004040">
    <property type="protein sequence ID" value="KAG2462156.1"/>
    <property type="molecule type" value="Genomic_DNA"/>
</dbReference>
<dbReference type="SUPFAM" id="SSF82185">
    <property type="entry name" value="Histone H3 K4-specific methyltransferase SET7/9 N-terminal domain"/>
    <property type="match status" value="2"/>
</dbReference>
<evidence type="ECO:0000256" key="1">
    <source>
        <dbReference type="ARBA" id="ARBA00004163"/>
    </source>
</evidence>
<dbReference type="PRINTS" id="PR00348">
    <property type="entry name" value="UBIQUITIN"/>
</dbReference>